<organism evidence="2 3">
    <name type="scientific">Saccharomonospora glauca K62</name>
    <dbReference type="NCBI Taxonomy" id="928724"/>
    <lineage>
        <taxon>Bacteria</taxon>
        <taxon>Bacillati</taxon>
        <taxon>Actinomycetota</taxon>
        <taxon>Actinomycetes</taxon>
        <taxon>Pseudonocardiales</taxon>
        <taxon>Pseudonocardiaceae</taxon>
        <taxon>Saccharomonospora</taxon>
    </lineage>
</organism>
<evidence type="ECO:0000256" key="1">
    <source>
        <dbReference type="SAM" id="MobiDB-lite"/>
    </source>
</evidence>
<dbReference type="OrthoDB" id="3781658at2"/>
<sequence length="268" mass="28936">MPTYSDPHADAREASEAIRGLAHATQHIEDPEVLYPIIGETLATTRRLGQVLDQLARAHQHHTGRARTDDGDPAAGSQLAFEAAAALQEASALVDRADSTLDRAFNRAGQIAWQPARDERWISVVFLQGGEADPVMEMIDRQGTDAAIEFLAGWDVGDETVDAALENGYVYDAPPQTPADRVATRDVYALTYSPDLGYVGLTRQIDALPDPALLGIDTPAEVEAPAAEAPVTGEPARGRHRGRERREGASWFLPDAISEVAEARGIIR</sequence>
<reference evidence="2 3" key="1">
    <citation type="submission" date="2011-09" db="EMBL/GenBank/DDBJ databases">
        <authorList>
            <consortium name="US DOE Joint Genome Institute (JGI-PGF)"/>
            <person name="Lucas S."/>
            <person name="Han J."/>
            <person name="Lapidus A."/>
            <person name="Cheng J.-F."/>
            <person name="Goodwin L."/>
            <person name="Pitluck S."/>
            <person name="Peters L."/>
            <person name="Land M.L."/>
            <person name="Hauser L."/>
            <person name="Brambilla E."/>
            <person name="Klenk H.-P."/>
            <person name="Woyke T.J."/>
        </authorList>
    </citation>
    <scope>NUCLEOTIDE SEQUENCE [LARGE SCALE GENOMIC DNA]</scope>
    <source>
        <strain evidence="2 3">K62</strain>
    </source>
</reference>
<reference evidence="3" key="2">
    <citation type="submission" date="2012-01" db="EMBL/GenBank/DDBJ databases">
        <title>Noncontiguous Finished sequence of chromosome of Saccharomonospora glauca K62.</title>
        <authorList>
            <consortium name="US DOE Joint Genome Institute"/>
            <person name="Lucas S."/>
            <person name="Han J."/>
            <person name="Lapidus A."/>
            <person name="Cheng J.-F."/>
            <person name="Goodwin L."/>
            <person name="Pitluck S."/>
            <person name="Peters L."/>
            <person name="Mikhailova N."/>
            <person name="Held B."/>
            <person name="Detter J.C."/>
            <person name="Han C."/>
            <person name="Tapia R."/>
            <person name="Land M."/>
            <person name="Hauser L."/>
            <person name="Kyrpides N."/>
            <person name="Ivanova N."/>
            <person name="Pagani I."/>
            <person name="Brambilla E.-M."/>
            <person name="Klenk H.-P."/>
            <person name="Woyke T."/>
        </authorList>
    </citation>
    <scope>NUCLEOTIDE SEQUENCE [LARGE SCALE GENOMIC DNA]</scope>
    <source>
        <strain evidence="3">K62</strain>
    </source>
</reference>
<feature type="region of interest" description="Disordered" evidence="1">
    <location>
        <begin position="224"/>
        <end position="245"/>
    </location>
</feature>
<dbReference type="HOGENOM" id="CLU_060935_0_0_11"/>
<accession>I1CWE6</accession>
<proteinExistence type="predicted"/>
<dbReference type="STRING" id="928724.SacglDRAFT_00054"/>
<protein>
    <submittedName>
        <fullName evidence="2">Uncharacterized protein</fullName>
    </submittedName>
</protein>
<dbReference type="Proteomes" id="UP000005087">
    <property type="component" value="Chromosome"/>
</dbReference>
<dbReference type="eggNOG" id="ENOG502Z9IP">
    <property type="taxonomic scope" value="Bacteria"/>
</dbReference>
<name>I1CWE6_9PSEU</name>
<keyword evidence="3" id="KW-1185">Reference proteome</keyword>
<dbReference type="RefSeq" id="WP_005460712.1">
    <property type="nucleotide sequence ID" value="NZ_CM001484.1"/>
</dbReference>
<dbReference type="EMBL" id="CM001484">
    <property type="protein sequence ID" value="EIE97020.1"/>
    <property type="molecule type" value="Genomic_DNA"/>
</dbReference>
<evidence type="ECO:0000313" key="3">
    <source>
        <dbReference type="Proteomes" id="UP000005087"/>
    </source>
</evidence>
<dbReference type="AlphaFoldDB" id="I1CWE6"/>
<feature type="compositionally biased region" description="Low complexity" evidence="1">
    <location>
        <begin position="224"/>
        <end position="235"/>
    </location>
</feature>
<gene>
    <name evidence="2" type="ORF">SacglDRAFT_00054</name>
</gene>
<evidence type="ECO:0000313" key="2">
    <source>
        <dbReference type="EMBL" id="EIE97020.1"/>
    </source>
</evidence>